<dbReference type="HAMAP" id="MF_00093">
    <property type="entry name" value="Rel_fac_1"/>
    <property type="match status" value="1"/>
</dbReference>
<gene>
    <name evidence="7" type="primary">prfA</name>
    <name evidence="12" type="ORF">SAMN04487961_2857</name>
</gene>
<feature type="domain" description="Prokaryotic-type class I peptide chain release factors" evidence="11">
    <location>
        <begin position="230"/>
        <end position="246"/>
    </location>
</feature>
<dbReference type="GO" id="GO:0016149">
    <property type="term" value="F:translation release factor activity, codon specific"/>
    <property type="evidence" value="ECO:0007669"/>
    <property type="project" value="UniProtKB-UniRule"/>
</dbReference>
<keyword evidence="13" id="KW-1185">Reference proteome</keyword>
<dbReference type="FunFam" id="3.30.70.1660:FF:000004">
    <property type="entry name" value="Peptide chain release factor 1"/>
    <property type="match status" value="1"/>
</dbReference>
<sequence>MKPSIQSRLEQLVDRFEEVSALLSDSSVIGNQDKFRDLSREFAEIEPVVHCFQAWQQSLEDIEAAEELANDGDADMREMAEEELMSAQQKSEELDEELQRLMLPKDPNDRKNAFLEIRAGTGGDEAAIFAGDLFRMYSRYAERRRWQVEMLSESEGEHGGFKEVIARVSGDGVYGALKFESGAHRVQRVPETESQGRIHTSACTVAVMPEADEAEAIEINKGDLRVDTFRASGAGGQHVNKTDSAIRITHLPTGIVVECQEERSQHKNRAKAMSLLASRLQNAETERQQKARAETRKSLVGSGDRSERIRTYNFPQGRVTDHRINLTLYKLDEVIAGDLDAVIVPLQQEHQAELLAALADDQ</sequence>
<evidence type="ECO:0000313" key="12">
    <source>
        <dbReference type="EMBL" id="SFN34709.1"/>
    </source>
</evidence>
<name>A0A1I4YAY8_9GAMM</name>
<dbReference type="PROSITE" id="PS00745">
    <property type="entry name" value="RF_PROK_I"/>
    <property type="match status" value="1"/>
</dbReference>
<dbReference type="EMBL" id="FOUR01000007">
    <property type="protein sequence ID" value="SFN34709.1"/>
    <property type="molecule type" value="Genomic_DNA"/>
</dbReference>
<organism evidence="12 13">
    <name type="scientific">Marinobacter pelagius</name>
    <dbReference type="NCBI Taxonomy" id="379482"/>
    <lineage>
        <taxon>Bacteria</taxon>
        <taxon>Pseudomonadati</taxon>
        <taxon>Pseudomonadota</taxon>
        <taxon>Gammaproteobacteria</taxon>
        <taxon>Pseudomonadales</taxon>
        <taxon>Marinobacteraceae</taxon>
        <taxon>Marinobacter</taxon>
    </lineage>
</organism>
<evidence type="ECO:0000256" key="3">
    <source>
        <dbReference type="ARBA" id="ARBA00010835"/>
    </source>
</evidence>
<dbReference type="InterPro" id="IPR004373">
    <property type="entry name" value="RF-1"/>
</dbReference>
<keyword evidence="6 7" id="KW-0648">Protein biosynthesis</keyword>
<dbReference type="InterPro" id="IPR045853">
    <property type="entry name" value="Pep_chain_release_fac_I_sf"/>
</dbReference>
<dbReference type="PANTHER" id="PTHR43804">
    <property type="entry name" value="LD18447P"/>
    <property type="match status" value="1"/>
</dbReference>
<evidence type="ECO:0000313" key="13">
    <source>
        <dbReference type="Proteomes" id="UP000199339"/>
    </source>
</evidence>
<reference evidence="13" key="1">
    <citation type="submission" date="2016-10" db="EMBL/GenBank/DDBJ databases">
        <authorList>
            <person name="Varghese N."/>
            <person name="Submissions S."/>
        </authorList>
    </citation>
    <scope>NUCLEOTIDE SEQUENCE [LARGE SCALE GENOMIC DNA]</scope>
    <source>
        <strain evidence="13">CGMCC 1.6775</strain>
    </source>
</reference>
<evidence type="ECO:0000256" key="1">
    <source>
        <dbReference type="ARBA" id="ARBA00002986"/>
    </source>
</evidence>
<feature type="compositionally biased region" description="Basic and acidic residues" evidence="10">
    <location>
        <begin position="284"/>
        <end position="297"/>
    </location>
</feature>
<keyword evidence="9" id="KW-0175">Coiled coil</keyword>
<comment type="PTM">
    <text evidence="7">Methylated by PrmC. Methylation increases the termination efficiency of RF1.</text>
</comment>
<evidence type="ECO:0000256" key="9">
    <source>
        <dbReference type="SAM" id="Coils"/>
    </source>
</evidence>
<evidence type="ECO:0000259" key="11">
    <source>
        <dbReference type="PROSITE" id="PS00745"/>
    </source>
</evidence>
<feature type="modified residue" description="N5-methylglutamine" evidence="7">
    <location>
        <position position="237"/>
    </location>
</feature>
<dbReference type="PANTHER" id="PTHR43804:SF7">
    <property type="entry name" value="LD18447P"/>
    <property type="match status" value="1"/>
</dbReference>
<dbReference type="InterPro" id="IPR000352">
    <property type="entry name" value="Pep_chain_release_fac_I"/>
</dbReference>
<dbReference type="Proteomes" id="UP000199339">
    <property type="component" value="Unassembled WGS sequence"/>
</dbReference>
<feature type="region of interest" description="Disordered" evidence="10">
    <location>
        <begin position="283"/>
        <end position="304"/>
    </location>
</feature>
<protein>
    <recommendedName>
        <fullName evidence="7 8">Peptide chain release factor 1</fullName>
        <shortName evidence="7">RF-1</shortName>
    </recommendedName>
</protein>
<dbReference type="Pfam" id="PF03462">
    <property type="entry name" value="PCRF"/>
    <property type="match status" value="1"/>
</dbReference>
<dbReference type="FunFam" id="3.30.160.20:FF:000004">
    <property type="entry name" value="Peptide chain release factor 1"/>
    <property type="match status" value="1"/>
</dbReference>
<comment type="subcellular location">
    <subcellularLocation>
        <location evidence="2 7">Cytoplasm</location>
    </subcellularLocation>
</comment>
<evidence type="ECO:0000256" key="6">
    <source>
        <dbReference type="ARBA" id="ARBA00022917"/>
    </source>
</evidence>
<comment type="function">
    <text evidence="1 7">Peptide chain release factor 1 directs the termination of translation in response to the peptide chain termination codons UAG and UAA.</text>
</comment>
<dbReference type="GO" id="GO:0005829">
    <property type="term" value="C:cytosol"/>
    <property type="evidence" value="ECO:0007669"/>
    <property type="project" value="UniProtKB-ARBA"/>
</dbReference>
<evidence type="ECO:0000256" key="4">
    <source>
        <dbReference type="ARBA" id="ARBA00022481"/>
    </source>
</evidence>
<keyword evidence="5 7" id="KW-0963">Cytoplasm</keyword>
<dbReference type="AlphaFoldDB" id="A0A1I4YAY8"/>
<dbReference type="SUPFAM" id="SSF75620">
    <property type="entry name" value="Release factor"/>
    <property type="match status" value="1"/>
</dbReference>
<accession>A0A1I4YAY8</accession>
<proteinExistence type="inferred from homology"/>
<keyword evidence="4 7" id="KW-0488">Methylation</keyword>
<evidence type="ECO:0000256" key="7">
    <source>
        <dbReference type="HAMAP-Rule" id="MF_00093"/>
    </source>
</evidence>
<dbReference type="NCBIfam" id="TIGR00019">
    <property type="entry name" value="prfA"/>
    <property type="match status" value="1"/>
</dbReference>
<dbReference type="InterPro" id="IPR005139">
    <property type="entry name" value="PCRF"/>
</dbReference>
<dbReference type="Gene3D" id="3.30.160.20">
    <property type="match status" value="1"/>
</dbReference>
<dbReference type="SMART" id="SM00937">
    <property type="entry name" value="PCRF"/>
    <property type="match status" value="1"/>
</dbReference>
<evidence type="ECO:0000256" key="8">
    <source>
        <dbReference type="NCBIfam" id="TIGR00019"/>
    </source>
</evidence>
<dbReference type="Gene3D" id="3.30.70.1660">
    <property type="match status" value="1"/>
</dbReference>
<evidence type="ECO:0000256" key="5">
    <source>
        <dbReference type="ARBA" id="ARBA00022490"/>
    </source>
</evidence>
<feature type="coiled-coil region" evidence="9">
    <location>
        <begin position="62"/>
        <end position="97"/>
    </location>
</feature>
<dbReference type="Pfam" id="PF00472">
    <property type="entry name" value="RF-1"/>
    <property type="match status" value="1"/>
</dbReference>
<dbReference type="FunFam" id="3.30.70.1660:FF:000002">
    <property type="entry name" value="Peptide chain release factor 1"/>
    <property type="match status" value="1"/>
</dbReference>
<evidence type="ECO:0000256" key="2">
    <source>
        <dbReference type="ARBA" id="ARBA00004496"/>
    </source>
</evidence>
<dbReference type="Gene3D" id="6.10.140.1950">
    <property type="match status" value="1"/>
</dbReference>
<dbReference type="InterPro" id="IPR050057">
    <property type="entry name" value="Prokaryotic/Mito_RF"/>
</dbReference>
<dbReference type="OrthoDB" id="9806673at2"/>
<comment type="similarity">
    <text evidence="3 7">Belongs to the prokaryotic/mitochondrial release factor family.</text>
</comment>
<dbReference type="NCBIfam" id="NF001859">
    <property type="entry name" value="PRK00591.1"/>
    <property type="match status" value="1"/>
</dbReference>
<evidence type="ECO:0000256" key="10">
    <source>
        <dbReference type="SAM" id="MobiDB-lite"/>
    </source>
</evidence>
<dbReference type="RefSeq" id="WP_092005013.1">
    <property type="nucleotide sequence ID" value="NZ_FOUR01000007.1"/>
</dbReference>